<proteinExistence type="predicted"/>
<feature type="binding site" evidence="6">
    <location>
        <begin position="222"/>
        <end position="223"/>
    </location>
    <ligand>
        <name>S-adenosyl-L-methionine</name>
        <dbReference type="ChEBI" id="CHEBI:59789"/>
    </ligand>
</feature>
<keyword evidence="3 5" id="KW-0808">Transferase</keyword>
<dbReference type="STRING" id="180197.SAMN02982919_00124"/>
<evidence type="ECO:0000256" key="5">
    <source>
        <dbReference type="PIRNR" id="PIRNR000410"/>
    </source>
</evidence>
<evidence type="ECO:0000256" key="1">
    <source>
        <dbReference type="ARBA" id="ARBA00001541"/>
    </source>
</evidence>
<feature type="binding site" evidence="6">
    <location>
        <position position="146"/>
    </location>
    <ligand>
        <name>S-adenosyl-L-methionine</name>
        <dbReference type="ChEBI" id="CHEBI:59789"/>
    </ligand>
</feature>
<dbReference type="EC" id="2.1.1.80" evidence="5"/>
<dbReference type="EMBL" id="FOGD01000001">
    <property type="protein sequence ID" value="SEQ16906.1"/>
    <property type="molecule type" value="Genomic_DNA"/>
</dbReference>
<evidence type="ECO:0000313" key="9">
    <source>
        <dbReference type="Proteomes" id="UP000199766"/>
    </source>
</evidence>
<dbReference type="AlphaFoldDB" id="A0A1H9DTW4"/>
<dbReference type="SUPFAM" id="SSF53335">
    <property type="entry name" value="S-adenosyl-L-methionine-dependent methyltransferases"/>
    <property type="match status" value="1"/>
</dbReference>
<dbReference type="InterPro" id="IPR026024">
    <property type="entry name" value="Chemotaxis_MeTrfase_CheR"/>
</dbReference>
<feature type="binding site" evidence="6">
    <location>
        <begin position="204"/>
        <end position="205"/>
    </location>
    <ligand>
        <name>S-adenosyl-L-methionine</name>
        <dbReference type="ChEBI" id="CHEBI:59789"/>
    </ligand>
</feature>
<dbReference type="Gene3D" id="3.40.50.150">
    <property type="entry name" value="Vaccinia Virus protein VP39"/>
    <property type="match status" value="1"/>
</dbReference>
<dbReference type="InterPro" id="IPR022641">
    <property type="entry name" value="CheR_N"/>
</dbReference>
<dbReference type="InterPro" id="IPR036804">
    <property type="entry name" value="CheR_N_sf"/>
</dbReference>
<dbReference type="PRINTS" id="PR00996">
    <property type="entry name" value="CHERMTFRASE"/>
</dbReference>
<dbReference type="Pfam" id="PF01739">
    <property type="entry name" value="CheR"/>
    <property type="match status" value="1"/>
</dbReference>
<comment type="catalytic activity">
    <reaction evidence="1 5">
        <text>L-glutamyl-[protein] + S-adenosyl-L-methionine = [protein]-L-glutamate 5-O-methyl ester + S-adenosyl-L-homocysteine</text>
        <dbReference type="Rhea" id="RHEA:24452"/>
        <dbReference type="Rhea" id="RHEA-COMP:10208"/>
        <dbReference type="Rhea" id="RHEA-COMP:10311"/>
        <dbReference type="ChEBI" id="CHEBI:29973"/>
        <dbReference type="ChEBI" id="CHEBI:57856"/>
        <dbReference type="ChEBI" id="CHEBI:59789"/>
        <dbReference type="ChEBI" id="CHEBI:82795"/>
        <dbReference type="EC" id="2.1.1.80"/>
    </reaction>
</comment>
<dbReference type="PIRSF" id="PIRSF000410">
    <property type="entry name" value="CheR"/>
    <property type="match status" value="1"/>
</dbReference>
<dbReference type="RefSeq" id="WP_091451172.1">
    <property type="nucleotide sequence ID" value="NZ_FOGD01000001.1"/>
</dbReference>
<dbReference type="PROSITE" id="PS50123">
    <property type="entry name" value="CHER"/>
    <property type="match status" value="1"/>
</dbReference>
<dbReference type="PANTHER" id="PTHR24422">
    <property type="entry name" value="CHEMOTAXIS PROTEIN METHYLTRANSFERASE"/>
    <property type="match status" value="1"/>
</dbReference>
<evidence type="ECO:0000259" key="7">
    <source>
        <dbReference type="PROSITE" id="PS50123"/>
    </source>
</evidence>
<reference evidence="8 9" key="1">
    <citation type="submission" date="2016-10" db="EMBL/GenBank/DDBJ databases">
        <authorList>
            <person name="de Groot N.N."/>
        </authorList>
    </citation>
    <scope>NUCLEOTIDE SEQUENCE [LARGE SCALE GENOMIC DNA]</scope>
    <source>
        <strain evidence="8 9">ATCC 35958</strain>
    </source>
</reference>
<dbReference type="InterPro" id="IPR022642">
    <property type="entry name" value="CheR_C"/>
</dbReference>
<evidence type="ECO:0000256" key="4">
    <source>
        <dbReference type="ARBA" id="ARBA00022691"/>
    </source>
</evidence>
<feature type="domain" description="CheR-type methyltransferase" evidence="7">
    <location>
        <begin position="14"/>
        <end position="278"/>
    </location>
</feature>
<dbReference type="Proteomes" id="UP000199766">
    <property type="component" value="Unassembled WGS sequence"/>
</dbReference>
<dbReference type="SUPFAM" id="SSF47757">
    <property type="entry name" value="Chemotaxis receptor methyltransferase CheR, N-terminal domain"/>
    <property type="match status" value="1"/>
</dbReference>
<feature type="binding site" evidence="6">
    <location>
        <position position="120"/>
    </location>
    <ligand>
        <name>S-adenosyl-L-methionine</name>
        <dbReference type="ChEBI" id="CHEBI:59789"/>
    </ligand>
</feature>
<sequence length="278" mass="32407">MNLPETSHMDTPTLQRALKLVYDHTGISMLESKKSMLQSRMRQRMRQLGLHSYSDYLDRLEDNPAERQPFIDVVTTHQTHFFRTPKVWQYMQEQFLPARACTQGHDTLRIWSAAASTGEEACSIAMCCEEFKRQHPRFNYDILATDISTEVLAQAQQGEYTGTSVAQFRSSHPELFARYNDTTSHEQFALPKAVRKRIRFEHCNLMTPQHPWKEHFDLVFLRNVLIYFSPEDARRMVQQLAPTLRHTGQLIIGESESLTGQDVPFQFVQPQVYRRAPT</sequence>
<evidence type="ECO:0000256" key="6">
    <source>
        <dbReference type="PIRSR" id="PIRSR000410-1"/>
    </source>
</evidence>
<dbReference type="GO" id="GO:0032259">
    <property type="term" value="P:methylation"/>
    <property type="evidence" value="ECO:0007669"/>
    <property type="project" value="UniProtKB-KW"/>
</dbReference>
<dbReference type="GO" id="GO:0008983">
    <property type="term" value="F:protein-glutamate O-methyltransferase activity"/>
    <property type="evidence" value="ECO:0007669"/>
    <property type="project" value="UniProtKB-EC"/>
</dbReference>
<dbReference type="PANTHER" id="PTHR24422:SF26">
    <property type="entry name" value="CHEMOTAXIS PROTEIN METHYLTRANSFERASE"/>
    <property type="match status" value="1"/>
</dbReference>
<dbReference type="CDD" id="cd02440">
    <property type="entry name" value="AdoMet_MTases"/>
    <property type="match status" value="1"/>
</dbReference>
<accession>A0A1H9DTW4</accession>
<protein>
    <recommendedName>
        <fullName evidence="5">Chemotaxis protein methyltransferase</fullName>
        <ecNumber evidence="5">2.1.1.80</ecNumber>
    </recommendedName>
</protein>
<dbReference type="Pfam" id="PF03705">
    <property type="entry name" value="CheR_N"/>
    <property type="match status" value="1"/>
</dbReference>
<evidence type="ECO:0000256" key="2">
    <source>
        <dbReference type="ARBA" id="ARBA00022603"/>
    </source>
</evidence>
<dbReference type="OrthoDB" id="9816309at2"/>
<comment type="function">
    <text evidence="5">Methylation of the membrane-bound methyl-accepting chemotaxis proteins (MCP) to form gamma-glutamyl methyl ester residues in MCP.</text>
</comment>
<keyword evidence="4 5" id="KW-0949">S-adenosyl-L-methionine</keyword>
<evidence type="ECO:0000256" key="3">
    <source>
        <dbReference type="ARBA" id="ARBA00022679"/>
    </source>
</evidence>
<feature type="binding site" evidence="6">
    <location>
        <position position="79"/>
    </location>
    <ligand>
        <name>S-adenosyl-L-methionine</name>
        <dbReference type="ChEBI" id="CHEBI:59789"/>
    </ligand>
</feature>
<name>A0A1H9DTW4_9BURK</name>
<dbReference type="Gene3D" id="1.10.155.10">
    <property type="entry name" value="Chemotaxis receptor methyltransferase CheR, N-terminal domain"/>
    <property type="match status" value="1"/>
</dbReference>
<dbReference type="SMART" id="SM00138">
    <property type="entry name" value="MeTrc"/>
    <property type="match status" value="1"/>
</dbReference>
<dbReference type="InterPro" id="IPR029063">
    <property type="entry name" value="SAM-dependent_MTases_sf"/>
</dbReference>
<evidence type="ECO:0000313" key="8">
    <source>
        <dbReference type="EMBL" id="SEQ16906.1"/>
    </source>
</evidence>
<organism evidence="8 9">
    <name type="scientific">Giesbergeria anulus</name>
    <dbReference type="NCBI Taxonomy" id="180197"/>
    <lineage>
        <taxon>Bacteria</taxon>
        <taxon>Pseudomonadati</taxon>
        <taxon>Pseudomonadota</taxon>
        <taxon>Betaproteobacteria</taxon>
        <taxon>Burkholderiales</taxon>
        <taxon>Comamonadaceae</taxon>
        <taxon>Giesbergeria</taxon>
    </lineage>
</organism>
<dbReference type="InterPro" id="IPR050903">
    <property type="entry name" value="Bact_Chemotaxis_MeTrfase"/>
</dbReference>
<gene>
    <name evidence="8" type="ORF">SAMN02982919_00124</name>
</gene>
<keyword evidence="9" id="KW-1185">Reference proteome</keyword>
<feature type="binding site" evidence="6">
    <location>
        <position position="83"/>
    </location>
    <ligand>
        <name>S-adenosyl-L-methionine</name>
        <dbReference type="ChEBI" id="CHEBI:59789"/>
    </ligand>
</feature>
<dbReference type="InterPro" id="IPR000780">
    <property type="entry name" value="CheR_MeTrfase"/>
</dbReference>
<keyword evidence="2 5" id="KW-0489">Methyltransferase</keyword>